<keyword evidence="5 11" id="KW-0812">Transmembrane</keyword>
<comment type="similarity">
    <text evidence="2 11">Belongs to the G-protein coupled receptor 1 family.</text>
</comment>
<evidence type="ECO:0000256" key="5">
    <source>
        <dbReference type="ARBA" id="ARBA00022692"/>
    </source>
</evidence>
<evidence type="ECO:0000256" key="6">
    <source>
        <dbReference type="ARBA" id="ARBA00022989"/>
    </source>
</evidence>
<evidence type="ECO:0000256" key="11">
    <source>
        <dbReference type="RuleBase" id="RU364061"/>
    </source>
</evidence>
<evidence type="ECO:0000256" key="4">
    <source>
        <dbReference type="ARBA" id="ARBA00022507"/>
    </source>
</evidence>
<evidence type="ECO:0000256" key="8">
    <source>
        <dbReference type="ARBA" id="ARBA00023136"/>
    </source>
</evidence>
<feature type="transmembrane region" description="Helical" evidence="11">
    <location>
        <begin position="83"/>
        <end position="101"/>
    </location>
</feature>
<dbReference type="AlphaFoldDB" id="A0A8C7B113"/>
<dbReference type="SUPFAM" id="SSF81321">
    <property type="entry name" value="Family A G protein-coupled receptor-like"/>
    <property type="match status" value="1"/>
</dbReference>
<evidence type="ECO:0000256" key="1">
    <source>
        <dbReference type="ARBA" id="ARBA00004651"/>
    </source>
</evidence>
<organism evidence="12 13">
    <name type="scientific">Neovison vison</name>
    <name type="common">American mink</name>
    <name type="synonym">Mustela vison</name>
    <dbReference type="NCBI Taxonomy" id="452646"/>
    <lineage>
        <taxon>Eukaryota</taxon>
        <taxon>Metazoa</taxon>
        <taxon>Chordata</taxon>
        <taxon>Craniata</taxon>
        <taxon>Vertebrata</taxon>
        <taxon>Euteleostomi</taxon>
        <taxon>Mammalia</taxon>
        <taxon>Eutheria</taxon>
        <taxon>Laurasiatheria</taxon>
        <taxon>Carnivora</taxon>
        <taxon>Caniformia</taxon>
        <taxon>Musteloidea</taxon>
        <taxon>Mustelidae</taxon>
        <taxon>Mustelinae</taxon>
        <taxon>Neogale</taxon>
    </lineage>
</organism>
<keyword evidence="3 11" id="KW-1003">Cell membrane</keyword>
<dbReference type="GO" id="GO:0005886">
    <property type="term" value="C:plasma membrane"/>
    <property type="evidence" value="ECO:0007669"/>
    <property type="project" value="UniProtKB-SubCell"/>
</dbReference>
<sequence>MGSGKLELGIIFVIHNGVGILGNSSLLCLYTFSLLTEHKLRPTDLILNQLVLANSVVLFSKGIPQTMVAFGSQYFLNDTTCKLIFYCLGIVLWICKLLCCLDTRTGFLRKERTWRICK</sequence>
<dbReference type="PANTHER" id="PTHR24062">
    <property type="entry name" value="VOMERONASAL TYPE-1 RECEPTOR"/>
    <property type="match status" value="1"/>
</dbReference>
<dbReference type="GeneTree" id="ENSGT00960000186612"/>
<dbReference type="Ensembl" id="ENSNVIT00000019688.1">
    <property type="protein sequence ID" value="ENSNVIP00000016881.1"/>
    <property type="gene ID" value="ENSNVIG00000013234.1"/>
</dbReference>
<evidence type="ECO:0000256" key="3">
    <source>
        <dbReference type="ARBA" id="ARBA00022475"/>
    </source>
</evidence>
<dbReference type="Pfam" id="PF03402">
    <property type="entry name" value="V1R"/>
    <property type="match status" value="1"/>
</dbReference>
<keyword evidence="9 11" id="KW-0675">Receptor</keyword>
<comment type="subcellular location">
    <subcellularLocation>
        <location evidence="1 11">Cell membrane</location>
        <topology evidence="1 11">Multi-pass membrane protein</topology>
    </subcellularLocation>
</comment>
<evidence type="ECO:0000313" key="12">
    <source>
        <dbReference type="Ensembl" id="ENSNVIP00000016881.1"/>
    </source>
</evidence>
<feature type="transmembrane region" description="Helical" evidence="11">
    <location>
        <begin position="45"/>
        <end position="63"/>
    </location>
</feature>
<protein>
    <recommendedName>
        <fullName evidence="11">Vomeronasal type-1 receptor</fullName>
    </recommendedName>
</protein>
<keyword evidence="8 11" id="KW-0472">Membrane</keyword>
<evidence type="ECO:0000256" key="7">
    <source>
        <dbReference type="ARBA" id="ARBA00023040"/>
    </source>
</evidence>
<dbReference type="Proteomes" id="UP000694425">
    <property type="component" value="Unplaced"/>
</dbReference>
<evidence type="ECO:0000256" key="2">
    <source>
        <dbReference type="ARBA" id="ARBA00010663"/>
    </source>
</evidence>
<evidence type="ECO:0000313" key="13">
    <source>
        <dbReference type="Proteomes" id="UP000694425"/>
    </source>
</evidence>
<evidence type="ECO:0000256" key="9">
    <source>
        <dbReference type="ARBA" id="ARBA00023170"/>
    </source>
</evidence>
<accession>A0A8C7B113</accession>
<keyword evidence="4 11" id="KW-0589">Pheromone response</keyword>
<keyword evidence="10 11" id="KW-0807">Transducer</keyword>
<dbReference type="GO" id="GO:0016503">
    <property type="term" value="F:pheromone receptor activity"/>
    <property type="evidence" value="ECO:0007669"/>
    <property type="project" value="InterPro"/>
</dbReference>
<keyword evidence="7 11" id="KW-0297">G-protein coupled receptor</keyword>
<reference evidence="12" key="2">
    <citation type="submission" date="2025-09" db="UniProtKB">
        <authorList>
            <consortium name="Ensembl"/>
        </authorList>
    </citation>
    <scope>IDENTIFICATION</scope>
</reference>
<evidence type="ECO:0000256" key="10">
    <source>
        <dbReference type="ARBA" id="ARBA00023224"/>
    </source>
</evidence>
<keyword evidence="6 11" id="KW-1133">Transmembrane helix</keyword>
<name>A0A8C7B113_NEOVI</name>
<feature type="transmembrane region" description="Helical" evidence="11">
    <location>
        <begin position="12"/>
        <end position="33"/>
    </location>
</feature>
<dbReference type="GO" id="GO:0019236">
    <property type="term" value="P:response to pheromone"/>
    <property type="evidence" value="ECO:0007669"/>
    <property type="project" value="UniProtKB-KW"/>
</dbReference>
<keyword evidence="13" id="KW-1185">Reference proteome</keyword>
<reference evidence="12" key="1">
    <citation type="submission" date="2025-08" db="UniProtKB">
        <authorList>
            <consortium name="Ensembl"/>
        </authorList>
    </citation>
    <scope>IDENTIFICATION</scope>
</reference>
<proteinExistence type="inferred from homology"/>
<dbReference type="InterPro" id="IPR004072">
    <property type="entry name" value="Vmron_rcpt_1"/>
</dbReference>
<comment type="caution">
    <text evidence="11">Lacks conserved residue(s) required for the propagation of feature annotation.</text>
</comment>